<comment type="caution">
    <text evidence="3">The sequence shown here is derived from an EMBL/GenBank/DDBJ whole genome shotgun (WGS) entry which is preliminary data.</text>
</comment>
<dbReference type="EMBL" id="LODT01000041">
    <property type="protein sequence ID" value="KYQ89221.1"/>
    <property type="molecule type" value="Genomic_DNA"/>
</dbReference>
<organism evidence="3 4">
    <name type="scientific">Tieghemostelium lacteum</name>
    <name type="common">Slime mold</name>
    <name type="synonym">Dictyostelium lacteum</name>
    <dbReference type="NCBI Taxonomy" id="361077"/>
    <lineage>
        <taxon>Eukaryota</taxon>
        <taxon>Amoebozoa</taxon>
        <taxon>Evosea</taxon>
        <taxon>Eumycetozoa</taxon>
        <taxon>Dictyostelia</taxon>
        <taxon>Dictyosteliales</taxon>
        <taxon>Raperosteliaceae</taxon>
        <taxon>Tieghemostelium</taxon>
    </lineage>
</organism>
<evidence type="ECO:0000313" key="3">
    <source>
        <dbReference type="EMBL" id="KYQ89221.1"/>
    </source>
</evidence>
<evidence type="ECO:0000313" key="4">
    <source>
        <dbReference type="Proteomes" id="UP000076078"/>
    </source>
</evidence>
<evidence type="ECO:0000256" key="2">
    <source>
        <dbReference type="SAM" id="Phobius"/>
    </source>
</evidence>
<proteinExistence type="predicted"/>
<gene>
    <name evidence="3" type="ORF">DLAC_09872</name>
</gene>
<feature type="transmembrane region" description="Helical" evidence="2">
    <location>
        <begin position="178"/>
        <end position="196"/>
    </location>
</feature>
<dbReference type="AlphaFoldDB" id="A0A151Z5K1"/>
<accession>A0A151Z5K1</accession>
<keyword evidence="2" id="KW-1133">Transmembrane helix</keyword>
<feature type="compositionally biased region" description="Acidic residues" evidence="1">
    <location>
        <begin position="23"/>
        <end position="33"/>
    </location>
</feature>
<feature type="compositionally biased region" description="Low complexity" evidence="1">
    <location>
        <begin position="149"/>
        <end position="169"/>
    </location>
</feature>
<reference evidence="3 4" key="1">
    <citation type="submission" date="2015-12" db="EMBL/GenBank/DDBJ databases">
        <title>Dictyostelia acquired genes for synthesis and detection of signals that induce cell-type specialization by lateral gene transfer from prokaryotes.</title>
        <authorList>
            <person name="Gloeckner G."/>
            <person name="Schaap P."/>
        </authorList>
    </citation>
    <scope>NUCLEOTIDE SEQUENCE [LARGE SCALE GENOMIC DNA]</scope>
    <source>
        <strain evidence="3 4">TK</strain>
    </source>
</reference>
<name>A0A151Z5K1_TIELA</name>
<dbReference type="Proteomes" id="UP000076078">
    <property type="component" value="Unassembled WGS sequence"/>
</dbReference>
<keyword evidence="4" id="KW-1185">Reference proteome</keyword>
<dbReference type="InParanoid" id="A0A151Z5K1"/>
<sequence length="199" mass="22306">MGPKRHQKNLEQPQNIPVREEPHEEEESDEPEIGEQLQFITARQKQKGCKKGKGKQQQQQQQQPQQPSQPQAKPKPQTPTQLVPPPQLYEGKKQMAKKPPPQRYETGKGDDFPEMTSKPHAWSAKGAPTPSPTPSTLTSVESLLKETSIQTPVTPVVPKTTETTTTTTTTQKQIFTKINLIIIIKMTFLLLLMGAVDQK</sequence>
<keyword evidence="2" id="KW-0812">Transmembrane</keyword>
<protein>
    <submittedName>
        <fullName evidence="3">Argonaut-like protein</fullName>
    </submittedName>
</protein>
<feature type="compositionally biased region" description="Basic residues" evidence="1">
    <location>
        <begin position="44"/>
        <end position="54"/>
    </location>
</feature>
<evidence type="ECO:0000256" key="1">
    <source>
        <dbReference type="SAM" id="MobiDB-lite"/>
    </source>
</evidence>
<feature type="compositionally biased region" description="Low complexity" evidence="1">
    <location>
        <begin position="55"/>
        <end position="81"/>
    </location>
</feature>
<feature type="region of interest" description="Disordered" evidence="1">
    <location>
        <begin position="1"/>
        <end position="169"/>
    </location>
</feature>
<keyword evidence="2" id="KW-0472">Membrane</keyword>